<name>A0A2S6IAT6_9BACT</name>
<protein>
    <submittedName>
        <fullName evidence="1">Phytanoyl-CoA dioxygenase PhyH</fullName>
    </submittedName>
</protein>
<dbReference type="EMBL" id="PTJC01000005">
    <property type="protein sequence ID" value="PPK88595.1"/>
    <property type="molecule type" value="Genomic_DNA"/>
</dbReference>
<dbReference type="PANTHER" id="PTHR37563:SF2">
    <property type="entry name" value="PHYTANOYL-COA DIOXYGENASE FAMILY PROTEIN (AFU_ORTHOLOGUE AFUA_2G03330)"/>
    <property type="match status" value="1"/>
</dbReference>
<dbReference type="PANTHER" id="PTHR37563">
    <property type="entry name" value="PHYTANOYL-COA DIOXYGENASE FAMILY PROTEIN (AFU_ORTHOLOGUE AFUA_2G03330)"/>
    <property type="match status" value="1"/>
</dbReference>
<dbReference type="InterPro" id="IPR008775">
    <property type="entry name" value="Phytyl_CoA_dOase-like"/>
</dbReference>
<reference evidence="1 2" key="1">
    <citation type="submission" date="2018-02" db="EMBL/GenBank/DDBJ databases">
        <title>Genomic Encyclopedia of Archaeal and Bacterial Type Strains, Phase II (KMG-II): from individual species to whole genera.</title>
        <authorList>
            <person name="Goeker M."/>
        </authorList>
    </citation>
    <scope>NUCLEOTIDE SEQUENCE [LARGE SCALE GENOMIC DNA]</scope>
    <source>
        <strain evidence="1 2">DSM 29526</strain>
    </source>
</reference>
<dbReference type="AlphaFoldDB" id="A0A2S6IAT6"/>
<organism evidence="1 2">
    <name type="scientific">Neolewinella xylanilytica</name>
    <dbReference type="NCBI Taxonomy" id="1514080"/>
    <lineage>
        <taxon>Bacteria</taxon>
        <taxon>Pseudomonadati</taxon>
        <taxon>Bacteroidota</taxon>
        <taxon>Saprospiria</taxon>
        <taxon>Saprospirales</taxon>
        <taxon>Lewinellaceae</taxon>
        <taxon>Neolewinella</taxon>
    </lineage>
</organism>
<proteinExistence type="predicted"/>
<dbReference type="Gene3D" id="2.60.120.620">
    <property type="entry name" value="q2cbj1_9rhob like domain"/>
    <property type="match status" value="1"/>
</dbReference>
<dbReference type="Proteomes" id="UP000237662">
    <property type="component" value="Unassembled WGS sequence"/>
</dbReference>
<evidence type="ECO:0000313" key="2">
    <source>
        <dbReference type="Proteomes" id="UP000237662"/>
    </source>
</evidence>
<accession>A0A2S6IAT6</accession>
<sequence>MERSPLDSTRSPNQSTFTTSHAMLTEAETAFLHANGYLNLGQLLTPTEVNRINERIAELQRLEGDRAGAELVDSKYIRHPKEEGADRLADLVNKGPVFDVCYTHPKVLAGIEAVLGADFKLSSLNYRAAKPGKGHQKLHVDYKNAVAEDAFKVCNSIWLLDEFTERNGATRIVPGTHRSKDLPEAVMRDAEDRHPDEILIVAPVGSVVIFNSHVWHGGTTNHTDRDRRSIHSYFCTKDQPQQIDQQRYITPETRERIGARGRAILDV</sequence>
<evidence type="ECO:0000313" key="1">
    <source>
        <dbReference type="EMBL" id="PPK88595.1"/>
    </source>
</evidence>
<dbReference type="SUPFAM" id="SSF51197">
    <property type="entry name" value="Clavaminate synthase-like"/>
    <property type="match status" value="1"/>
</dbReference>
<comment type="caution">
    <text evidence="1">The sequence shown here is derived from an EMBL/GenBank/DDBJ whole genome shotgun (WGS) entry which is preliminary data.</text>
</comment>
<gene>
    <name evidence="1" type="ORF">CLV84_1564</name>
</gene>
<keyword evidence="1" id="KW-0560">Oxidoreductase</keyword>
<keyword evidence="2" id="KW-1185">Reference proteome</keyword>
<dbReference type="InterPro" id="IPR051961">
    <property type="entry name" value="Fungal_Metabolite_Diox"/>
</dbReference>
<keyword evidence="1" id="KW-0223">Dioxygenase</keyword>
<dbReference type="GO" id="GO:0016706">
    <property type="term" value="F:2-oxoglutarate-dependent dioxygenase activity"/>
    <property type="evidence" value="ECO:0007669"/>
    <property type="project" value="UniProtKB-ARBA"/>
</dbReference>
<dbReference type="Pfam" id="PF05721">
    <property type="entry name" value="PhyH"/>
    <property type="match status" value="1"/>
</dbReference>